<evidence type="ECO:0000313" key="3">
    <source>
        <dbReference type="Proteomes" id="UP000245252"/>
    </source>
</evidence>
<keyword evidence="1" id="KW-0472">Membrane</keyword>
<accession>A0A2U2DSS9</accession>
<reference evidence="2 3" key="1">
    <citation type="submission" date="2018-05" db="EMBL/GenBank/DDBJ databases">
        <title>The draft genome of strain NS-104.</title>
        <authorList>
            <person name="Hang P."/>
            <person name="Jiang J."/>
        </authorList>
    </citation>
    <scope>NUCLEOTIDE SEQUENCE [LARGE SCALE GENOMIC DNA]</scope>
    <source>
        <strain evidence="2 3">NS-104</strain>
    </source>
</reference>
<comment type="caution">
    <text evidence="2">The sequence shown here is derived from an EMBL/GenBank/DDBJ whole genome shotgun (WGS) entry which is preliminary data.</text>
</comment>
<evidence type="ECO:0000256" key="1">
    <source>
        <dbReference type="SAM" id="Phobius"/>
    </source>
</evidence>
<organism evidence="2 3">
    <name type="scientific">Metarhizobium album</name>
    <dbReference type="NCBI Taxonomy" id="2182425"/>
    <lineage>
        <taxon>Bacteria</taxon>
        <taxon>Pseudomonadati</taxon>
        <taxon>Pseudomonadota</taxon>
        <taxon>Alphaproteobacteria</taxon>
        <taxon>Hyphomicrobiales</taxon>
        <taxon>Rhizobiaceae</taxon>
        <taxon>Metarhizobium</taxon>
    </lineage>
</organism>
<sequence length="238" mass="25865">MGAFIQFFGKLGSITLAVAAVVLAMAAVSATEAVSNLSSWAALLGMDWLAEIVRYPAFDFWLSVIGFCLITAVVSVRVTFWRLSHSLTGRPSHNVSQPKHSVTGIRGDATLALSAFAALEPDNRRVAIFWTSPVTAQGLSLAVDFRPARGPTTRVVLMHHVDVVEKQRVKSFLFDASGQTWRWAGPANEIVLSGALTCLLVLVGSEGDIAAWRFAVADREFREVPKVIGENLFLRPLD</sequence>
<proteinExistence type="predicted"/>
<name>A0A2U2DSS9_9HYPH</name>
<dbReference type="Proteomes" id="UP000245252">
    <property type="component" value="Unassembled WGS sequence"/>
</dbReference>
<evidence type="ECO:0000313" key="2">
    <source>
        <dbReference type="EMBL" id="PWE56370.1"/>
    </source>
</evidence>
<keyword evidence="1" id="KW-0812">Transmembrane</keyword>
<protein>
    <submittedName>
        <fullName evidence="2">Uncharacterized protein</fullName>
    </submittedName>
</protein>
<feature type="transmembrane region" description="Helical" evidence="1">
    <location>
        <begin position="60"/>
        <end position="80"/>
    </location>
</feature>
<keyword evidence="1" id="KW-1133">Transmembrane helix</keyword>
<dbReference type="RefSeq" id="WP_109457746.1">
    <property type="nucleotide sequence ID" value="NZ_QFBC01000003.1"/>
</dbReference>
<dbReference type="EMBL" id="QFBC01000003">
    <property type="protein sequence ID" value="PWE56370.1"/>
    <property type="molecule type" value="Genomic_DNA"/>
</dbReference>
<keyword evidence="3" id="KW-1185">Reference proteome</keyword>
<dbReference type="AlphaFoldDB" id="A0A2U2DSS9"/>
<gene>
    <name evidence="2" type="ORF">DEM27_08190</name>
</gene>